<sequence length="253" mass="27093">MRNFALIFIVSLLVISCATSPLGRRQLMTVSAGQMDEMGVASFTELKQKTPVTKNAKTSAYVTCISRAITAELNDGRVWEVQVFEDDQVNAFALPGAKVGVYTGLLKVAKTQDQLAAVIGHEVAHVLANHSGERVSQQMAAQGLSQIGGAVTGVDPQLFGIASNVFYTMPGSRAQESEADLLGLDLMARAGFDPRQAVTLWQNMMTAGGQKPPEMLSTHPSDSTRIDQLQARMPKDLPVYEAARAGGKKPKCG</sequence>
<evidence type="ECO:0000313" key="8">
    <source>
        <dbReference type="EMBL" id="PTU30387.1"/>
    </source>
</evidence>
<evidence type="ECO:0000256" key="4">
    <source>
        <dbReference type="ARBA" id="ARBA00022833"/>
    </source>
</evidence>
<dbReference type="CDD" id="cd07331">
    <property type="entry name" value="M48C_Oma1_like"/>
    <property type="match status" value="1"/>
</dbReference>
<gene>
    <name evidence="8" type="ORF">CJD38_15720</name>
</gene>
<keyword evidence="1 6" id="KW-0645">Protease</keyword>
<evidence type="ECO:0000313" key="9">
    <source>
        <dbReference type="Proteomes" id="UP000244248"/>
    </source>
</evidence>
<dbReference type="AlphaFoldDB" id="A0A2T5MCV7"/>
<dbReference type="EMBL" id="QANS01000006">
    <property type="protein sequence ID" value="PTU30387.1"/>
    <property type="molecule type" value="Genomic_DNA"/>
</dbReference>
<keyword evidence="4 6" id="KW-0862">Zinc</keyword>
<evidence type="ECO:0000256" key="2">
    <source>
        <dbReference type="ARBA" id="ARBA00022723"/>
    </source>
</evidence>
<dbReference type="Pfam" id="PF01435">
    <property type="entry name" value="Peptidase_M48"/>
    <property type="match status" value="1"/>
</dbReference>
<comment type="caution">
    <text evidence="8">The sequence shown here is derived from an EMBL/GenBank/DDBJ whole genome shotgun (WGS) entry which is preliminary data.</text>
</comment>
<evidence type="ECO:0000256" key="3">
    <source>
        <dbReference type="ARBA" id="ARBA00022801"/>
    </source>
</evidence>
<evidence type="ECO:0000256" key="6">
    <source>
        <dbReference type="RuleBase" id="RU003983"/>
    </source>
</evidence>
<organism evidence="8 9">
    <name type="scientific">Stenotrophobium rhamnosiphilum</name>
    <dbReference type="NCBI Taxonomy" id="2029166"/>
    <lineage>
        <taxon>Bacteria</taxon>
        <taxon>Pseudomonadati</taxon>
        <taxon>Pseudomonadota</taxon>
        <taxon>Gammaproteobacteria</taxon>
        <taxon>Nevskiales</taxon>
        <taxon>Nevskiaceae</taxon>
        <taxon>Stenotrophobium</taxon>
    </lineage>
</organism>
<dbReference type="Gene3D" id="3.30.2010.10">
    <property type="entry name" value="Metalloproteases ('zincins'), catalytic domain"/>
    <property type="match status" value="1"/>
</dbReference>
<dbReference type="GO" id="GO:0051603">
    <property type="term" value="P:proteolysis involved in protein catabolic process"/>
    <property type="evidence" value="ECO:0007669"/>
    <property type="project" value="TreeGrafter"/>
</dbReference>
<comment type="similarity">
    <text evidence="6">Belongs to the peptidase M48 family.</text>
</comment>
<keyword evidence="2" id="KW-0479">Metal-binding</keyword>
<accession>A0A2T5MCV7</accession>
<dbReference type="PANTHER" id="PTHR22726:SF24">
    <property type="entry name" value="M48 FAMILY METALLOPEPTIDASE"/>
    <property type="match status" value="1"/>
</dbReference>
<keyword evidence="5 6" id="KW-0482">Metalloprotease</keyword>
<dbReference type="Proteomes" id="UP000244248">
    <property type="component" value="Unassembled WGS sequence"/>
</dbReference>
<reference evidence="8 9" key="1">
    <citation type="submission" date="2018-04" db="EMBL/GenBank/DDBJ databases">
        <title>Novel species isolated from glacier.</title>
        <authorList>
            <person name="Liu Q."/>
            <person name="Xin Y.-H."/>
        </authorList>
    </citation>
    <scope>NUCLEOTIDE SEQUENCE [LARGE SCALE GENOMIC DNA]</scope>
    <source>
        <strain evidence="8 9">GT1R17</strain>
    </source>
</reference>
<feature type="domain" description="Peptidase M48" evidence="7">
    <location>
        <begin position="70"/>
        <end position="232"/>
    </location>
</feature>
<comment type="cofactor">
    <cofactor evidence="6">
        <name>Zn(2+)</name>
        <dbReference type="ChEBI" id="CHEBI:29105"/>
    </cofactor>
    <text evidence="6">Binds 1 zinc ion per subunit.</text>
</comment>
<dbReference type="PROSITE" id="PS51257">
    <property type="entry name" value="PROKAR_LIPOPROTEIN"/>
    <property type="match status" value="1"/>
</dbReference>
<protein>
    <submittedName>
        <fullName evidence="8">Peptidase</fullName>
    </submittedName>
</protein>
<proteinExistence type="inferred from homology"/>
<dbReference type="GO" id="GO:0046872">
    <property type="term" value="F:metal ion binding"/>
    <property type="evidence" value="ECO:0007669"/>
    <property type="project" value="UniProtKB-KW"/>
</dbReference>
<dbReference type="GO" id="GO:0016020">
    <property type="term" value="C:membrane"/>
    <property type="evidence" value="ECO:0007669"/>
    <property type="project" value="TreeGrafter"/>
</dbReference>
<dbReference type="RefSeq" id="WP_107941332.1">
    <property type="nucleotide sequence ID" value="NZ_QANS01000006.1"/>
</dbReference>
<dbReference type="InterPro" id="IPR001915">
    <property type="entry name" value="Peptidase_M48"/>
</dbReference>
<evidence type="ECO:0000256" key="5">
    <source>
        <dbReference type="ARBA" id="ARBA00023049"/>
    </source>
</evidence>
<dbReference type="OrthoDB" id="9810445at2"/>
<name>A0A2T5MCV7_9GAMM</name>
<keyword evidence="9" id="KW-1185">Reference proteome</keyword>
<keyword evidence="3 6" id="KW-0378">Hydrolase</keyword>
<dbReference type="PANTHER" id="PTHR22726">
    <property type="entry name" value="METALLOENDOPEPTIDASE OMA1"/>
    <property type="match status" value="1"/>
</dbReference>
<dbReference type="GO" id="GO:0004222">
    <property type="term" value="F:metalloendopeptidase activity"/>
    <property type="evidence" value="ECO:0007669"/>
    <property type="project" value="InterPro"/>
</dbReference>
<dbReference type="InterPro" id="IPR051156">
    <property type="entry name" value="Mito/Outer_Membr_Metalloprot"/>
</dbReference>
<evidence type="ECO:0000259" key="7">
    <source>
        <dbReference type="Pfam" id="PF01435"/>
    </source>
</evidence>
<evidence type="ECO:0000256" key="1">
    <source>
        <dbReference type="ARBA" id="ARBA00022670"/>
    </source>
</evidence>